<dbReference type="EMBL" id="JACVVK020000148">
    <property type="protein sequence ID" value="KAK7488632.1"/>
    <property type="molecule type" value="Genomic_DNA"/>
</dbReference>
<evidence type="ECO:0008006" key="4">
    <source>
        <dbReference type="Google" id="ProtNLM"/>
    </source>
</evidence>
<organism evidence="2 3">
    <name type="scientific">Batillaria attramentaria</name>
    <dbReference type="NCBI Taxonomy" id="370345"/>
    <lineage>
        <taxon>Eukaryota</taxon>
        <taxon>Metazoa</taxon>
        <taxon>Spiralia</taxon>
        <taxon>Lophotrochozoa</taxon>
        <taxon>Mollusca</taxon>
        <taxon>Gastropoda</taxon>
        <taxon>Caenogastropoda</taxon>
        <taxon>Sorbeoconcha</taxon>
        <taxon>Cerithioidea</taxon>
        <taxon>Batillariidae</taxon>
        <taxon>Batillaria</taxon>
    </lineage>
</organism>
<evidence type="ECO:0000256" key="1">
    <source>
        <dbReference type="SAM" id="Phobius"/>
    </source>
</evidence>
<keyword evidence="1" id="KW-0812">Transmembrane</keyword>
<proteinExistence type="predicted"/>
<keyword evidence="1" id="KW-1133">Transmembrane helix</keyword>
<evidence type="ECO:0000313" key="2">
    <source>
        <dbReference type="EMBL" id="KAK7488632.1"/>
    </source>
</evidence>
<dbReference type="Proteomes" id="UP001519460">
    <property type="component" value="Unassembled WGS sequence"/>
</dbReference>
<keyword evidence="3" id="KW-1185">Reference proteome</keyword>
<comment type="caution">
    <text evidence="2">The sequence shown here is derived from an EMBL/GenBank/DDBJ whole genome shotgun (WGS) entry which is preliminary data.</text>
</comment>
<dbReference type="AlphaFoldDB" id="A0ABD0KNE4"/>
<keyword evidence="1" id="KW-0472">Membrane</keyword>
<sequence>MPENCCGIVLVHLSQLFALPALFLLVLYSRTRHSSLLGLCSFRVVTDGLGSGATEGSTYSVCSNSRHSWRAGLAALGSTWQPSCGVTGGQVRAVCDTDRMARSGARKHLHKLHRLCCNPGWASGSCLLSSSYLSNITVPYRRIVRHLVCTFLAACALWPEVPSLVRFVKYLSAFQHFVRSCLLLKNV</sequence>
<protein>
    <recommendedName>
        <fullName evidence="4">Secreted protein</fullName>
    </recommendedName>
</protein>
<name>A0ABD0KNE4_9CAEN</name>
<evidence type="ECO:0000313" key="3">
    <source>
        <dbReference type="Proteomes" id="UP001519460"/>
    </source>
</evidence>
<accession>A0ABD0KNE4</accession>
<reference evidence="2 3" key="1">
    <citation type="journal article" date="2023" name="Sci. Data">
        <title>Genome assembly of the Korean intertidal mud-creeper Batillaria attramentaria.</title>
        <authorList>
            <person name="Patra A.K."/>
            <person name="Ho P.T."/>
            <person name="Jun S."/>
            <person name="Lee S.J."/>
            <person name="Kim Y."/>
            <person name="Won Y.J."/>
        </authorList>
    </citation>
    <scope>NUCLEOTIDE SEQUENCE [LARGE SCALE GENOMIC DNA]</scope>
    <source>
        <strain evidence="2">Wonlab-2016</strain>
    </source>
</reference>
<feature type="transmembrane region" description="Helical" evidence="1">
    <location>
        <begin position="6"/>
        <end position="28"/>
    </location>
</feature>
<gene>
    <name evidence="2" type="ORF">BaRGS_00020085</name>
</gene>